<dbReference type="Gene3D" id="3.10.20.310">
    <property type="entry name" value="membrane protein fhac"/>
    <property type="match status" value="1"/>
</dbReference>
<feature type="transmembrane region" description="Helical" evidence="9">
    <location>
        <begin position="16"/>
        <end position="38"/>
    </location>
</feature>
<evidence type="ECO:0000256" key="5">
    <source>
        <dbReference type="ARBA" id="ARBA00022692"/>
    </source>
</evidence>
<dbReference type="GO" id="GO:0051301">
    <property type="term" value="P:cell division"/>
    <property type="evidence" value="ECO:0007669"/>
    <property type="project" value="UniProtKB-KW"/>
</dbReference>
<evidence type="ECO:0000256" key="3">
    <source>
        <dbReference type="ARBA" id="ARBA00022519"/>
    </source>
</evidence>
<evidence type="ECO:0000256" key="7">
    <source>
        <dbReference type="ARBA" id="ARBA00023136"/>
    </source>
</evidence>
<dbReference type="InterPro" id="IPR045335">
    <property type="entry name" value="FtsQ_C_sf"/>
</dbReference>
<sequence>MASTANESQQTVHWSFWLGLGFFIAVIIGLVSFSTYFFNEMSKDEKVPVTSITVKGEMPYTRNADIEQALDTINLSNFIQLDVNEVQTLIAKLPWVYSVSVRKQWPNALNIYVVDQTPVALWNADFLINQYGQAFQADSDRLNHKLPAFFGPEGSEHTALANYRNFNKLLAFSDLAIDELVLTERFSWQLTLNDGISLNLGRENRIERIQRFVDVYPQIIEQKQENQQVDYVDLRYDTGLAVGYKTVLDKNKQRA</sequence>
<evidence type="ECO:0000256" key="6">
    <source>
        <dbReference type="ARBA" id="ARBA00022989"/>
    </source>
</evidence>
<dbReference type="Pfam" id="PF08478">
    <property type="entry name" value="POTRA_1"/>
    <property type="match status" value="1"/>
</dbReference>
<keyword evidence="3 9" id="KW-0997">Cell inner membrane</keyword>
<comment type="subcellular location">
    <subcellularLocation>
        <location evidence="9">Cell inner membrane</location>
        <topology evidence="9">Single-pass type II membrane protein</topology>
    </subcellularLocation>
    <subcellularLocation>
        <location evidence="1">Membrane</location>
    </subcellularLocation>
    <text evidence="9">Localizes to the division septum.</text>
</comment>
<dbReference type="InterPro" id="IPR005548">
    <property type="entry name" value="Cell_div_FtsQ/DivIB_C"/>
</dbReference>
<keyword evidence="2 9" id="KW-1003">Cell membrane</keyword>
<keyword evidence="7 9" id="KW-0472">Membrane</keyword>
<dbReference type="InterPro" id="IPR026579">
    <property type="entry name" value="FtsQ"/>
</dbReference>
<keyword evidence="4 9" id="KW-0132">Cell division</keyword>
<keyword evidence="12" id="KW-1185">Reference proteome</keyword>
<keyword evidence="8 9" id="KW-0131">Cell cycle</keyword>
<evidence type="ECO:0000256" key="1">
    <source>
        <dbReference type="ARBA" id="ARBA00004370"/>
    </source>
</evidence>
<organism evidence="11 12">
    <name type="scientific">Thalassotalea eurytherma</name>
    <dbReference type="NCBI Taxonomy" id="1144278"/>
    <lineage>
        <taxon>Bacteria</taxon>
        <taxon>Pseudomonadati</taxon>
        <taxon>Pseudomonadota</taxon>
        <taxon>Gammaproteobacteria</taxon>
        <taxon>Alteromonadales</taxon>
        <taxon>Colwelliaceae</taxon>
        <taxon>Thalassotalea</taxon>
    </lineage>
</organism>
<evidence type="ECO:0000256" key="4">
    <source>
        <dbReference type="ARBA" id="ARBA00022618"/>
    </source>
</evidence>
<dbReference type="Gene3D" id="3.40.50.11690">
    <property type="entry name" value="Cell division protein FtsQ/DivIB"/>
    <property type="match status" value="1"/>
</dbReference>
<dbReference type="PANTHER" id="PTHR35851:SF1">
    <property type="entry name" value="CELL DIVISION PROTEIN FTSQ"/>
    <property type="match status" value="1"/>
</dbReference>
<evidence type="ECO:0000313" key="12">
    <source>
        <dbReference type="Proteomes" id="UP001157133"/>
    </source>
</evidence>
<keyword evidence="5 9" id="KW-0812">Transmembrane</keyword>
<evidence type="ECO:0000256" key="2">
    <source>
        <dbReference type="ARBA" id="ARBA00022475"/>
    </source>
</evidence>
<dbReference type="EMBL" id="BSSU01000005">
    <property type="protein sequence ID" value="GLX81607.1"/>
    <property type="molecule type" value="Genomic_DNA"/>
</dbReference>
<reference evidence="11 12" key="1">
    <citation type="submission" date="2023-03" db="EMBL/GenBank/DDBJ databases">
        <title>Draft genome sequence of Thalassotalea eurytherma JCM 18482T.</title>
        <authorList>
            <person name="Sawabe T."/>
        </authorList>
    </citation>
    <scope>NUCLEOTIDE SEQUENCE [LARGE SCALE GENOMIC DNA]</scope>
    <source>
        <strain evidence="11 12">JCM 18482</strain>
    </source>
</reference>
<name>A0ABQ6H210_9GAMM</name>
<accession>A0ABQ6H210</accession>
<evidence type="ECO:0000313" key="11">
    <source>
        <dbReference type="EMBL" id="GLX81607.1"/>
    </source>
</evidence>
<comment type="caution">
    <text evidence="11">The sequence shown here is derived from an EMBL/GenBank/DDBJ whole genome shotgun (WGS) entry which is preliminary data.</text>
</comment>
<feature type="domain" description="POTRA" evidence="10">
    <location>
        <begin position="47"/>
        <end position="116"/>
    </location>
</feature>
<dbReference type="Proteomes" id="UP001157133">
    <property type="component" value="Unassembled WGS sequence"/>
</dbReference>
<dbReference type="PROSITE" id="PS51779">
    <property type="entry name" value="POTRA"/>
    <property type="match status" value="1"/>
</dbReference>
<proteinExistence type="inferred from homology"/>
<dbReference type="PANTHER" id="PTHR35851">
    <property type="entry name" value="CELL DIVISION PROTEIN FTSQ"/>
    <property type="match status" value="1"/>
</dbReference>
<gene>
    <name evidence="9 11" type="primary">ftsQ</name>
    <name evidence="11" type="ORF">theurythT_10590</name>
</gene>
<comment type="subunit">
    <text evidence="9">Part of a complex composed of FtsB, FtsL and FtsQ.</text>
</comment>
<evidence type="ECO:0000259" key="10">
    <source>
        <dbReference type="PROSITE" id="PS51779"/>
    </source>
</evidence>
<keyword evidence="6 9" id="KW-1133">Transmembrane helix</keyword>
<dbReference type="InterPro" id="IPR013685">
    <property type="entry name" value="POTRA_FtsQ_type"/>
</dbReference>
<dbReference type="RefSeq" id="WP_284206948.1">
    <property type="nucleotide sequence ID" value="NZ_BSSU01000005.1"/>
</dbReference>
<comment type="similarity">
    <text evidence="9">Belongs to the FtsQ/DivIB family. FtsQ subfamily.</text>
</comment>
<evidence type="ECO:0000256" key="9">
    <source>
        <dbReference type="HAMAP-Rule" id="MF_00911"/>
    </source>
</evidence>
<comment type="function">
    <text evidence="9">Essential cell division protein. May link together the upstream cell division proteins, which are predominantly cytoplasmic, with the downstream cell division proteins, which are predominantly periplasmic. May control correct divisome assembly.</text>
</comment>
<dbReference type="InterPro" id="IPR034746">
    <property type="entry name" value="POTRA"/>
</dbReference>
<dbReference type="Pfam" id="PF03799">
    <property type="entry name" value="FtsQ_DivIB_C"/>
    <property type="match status" value="1"/>
</dbReference>
<protein>
    <recommendedName>
        <fullName evidence="9">Cell division protein FtsQ</fullName>
    </recommendedName>
</protein>
<dbReference type="HAMAP" id="MF_00911">
    <property type="entry name" value="FtsQ_subfam"/>
    <property type="match status" value="1"/>
</dbReference>
<evidence type="ECO:0000256" key="8">
    <source>
        <dbReference type="ARBA" id="ARBA00023306"/>
    </source>
</evidence>